<organism evidence="1 2">
    <name type="scientific">Nocardioides baculatus</name>
    <dbReference type="NCBI Taxonomy" id="2801337"/>
    <lineage>
        <taxon>Bacteria</taxon>
        <taxon>Bacillati</taxon>
        <taxon>Actinomycetota</taxon>
        <taxon>Actinomycetes</taxon>
        <taxon>Propionibacteriales</taxon>
        <taxon>Nocardioidaceae</taxon>
        <taxon>Nocardioides</taxon>
    </lineage>
</organism>
<comment type="caution">
    <text evidence="1">The sequence shown here is derived from an EMBL/GenBank/DDBJ whole genome shotgun (WGS) entry which is preliminary data.</text>
</comment>
<name>A0ABS1L5C0_9ACTN</name>
<keyword evidence="2" id="KW-1185">Reference proteome</keyword>
<dbReference type="CDD" id="cd11530">
    <property type="entry name" value="NTP-PPase_DR2231_like"/>
    <property type="match status" value="1"/>
</dbReference>
<protein>
    <submittedName>
        <fullName evidence="1">Nucleoside triphosphate pyrophosphohydrolase family protein</fullName>
    </submittedName>
</protein>
<gene>
    <name evidence="1" type="ORF">JI751_03825</name>
</gene>
<accession>A0ABS1L5C0</accession>
<dbReference type="InterPro" id="IPR033653">
    <property type="entry name" value="NTP-PPase_DR2231-like"/>
</dbReference>
<dbReference type="Gene3D" id="1.10.3420.10">
    <property type="entry name" value="putative ntp pyrophosphohydrolase like domain"/>
    <property type="match status" value="1"/>
</dbReference>
<evidence type="ECO:0000313" key="1">
    <source>
        <dbReference type="EMBL" id="MBL0746727.1"/>
    </source>
</evidence>
<evidence type="ECO:0000313" key="2">
    <source>
        <dbReference type="Proteomes" id="UP000636918"/>
    </source>
</evidence>
<dbReference type="EMBL" id="JAERSG010000001">
    <property type="protein sequence ID" value="MBL0746727.1"/>
    <property type="molecule type" value="Genomic_DNA"/>
</dbReference>
<dbReference type="Proteomes" id="UP000636918">
    <property type="component" value="Unassembled WGS sequence"/>
</dbReference>
<dbReference type="Pfam" id="PF01503">
    <property type="entry name" value="PRA-PH"/>
    <property type="match status" value="1"/>
</dbReference>
<dbReference type="InterPro" id="IPR023292">
    <property type="entry name" value="NTP_PyroPHydrolase-like_dom_sf"/>
</dbReference>
<proteinExistence type="predicted"/>
<sequence>MLTVTNGTTTDTRSEAFERACHAVPTAHVGEVMRQVIEFHEAFNLPRQPLPDAHVGDVLAQLRVRLLREETEEFAEGTDERDVVPIADALADVVYVAYGSALTYGIDLDAVIREVHRSNMSKLDVNGQPLLRSDGKVLKSTRYSPPALASVLQGQLPLFADTGARSEALTS</sequence>
<dbReference type="SUPFAM" id="SSF101386">
    <property type="entry name" value="all-alpha NTP pyrophosphatases"/>
    <property type="match status" value="1"/>
</dbReference>
<reference evidence="1 2" key="1">
    <citation type="submission" date="2021-01" db="EMBL/GenBank/DDBJ databases">
        <title>Genome seq and assembly of Nocardiodes sp. G10.</title>
        <authorList>
            <person name="Chhetri G."/>
        </authorList>
    </citation>
    <scope>NUCLEOTIDE SEQUENCE [LARGE SCALE GENOMIC DNA]</scope>
    <source>
        <strain evidence="1 2">G10</strain>
    </source>
</reference>
<dbReference type="InterPro" id="IPR021130">
    <property type="entry name" value="PRib-ATP_PPHydrolase-like"/>
</dbReference>